<evidence type="ECO:0000256" key="1">
    <source>
        <dbReference type="ARBA" id="ARBA00004964"/>
    </source>
</evidence>
<dbReference type="PANTHER" id="PTHR10176">
    <property type="entry name" value="GLYCOGEN SYNTHASE"/>
    <property type="match status" value="1"/>
</dbReference>
<organism evidence="9 10">
    <name type="scientific">Ascaris lumbricoides</name>
    <name type="common">Giant roundworm</name>
    <dbReference type="NCBI Taxonomy" id="6252"/>
    <lineage>
        <taxon>Eukaryota</taxon>
        <taxon>Metazoa</taxon>
        <taxon>Ecdysozoa</taxon>
        <taxon>Nematoda</taxon>
        <taxon>Chromadorea</taxon>
        <taxon>Rhabditida</taxon>
        <taxon>Spirurina</taxon>
        <taxon>Ascaridomorpha</taxon>
        <taxon>Ascaridoidea</taxon>
        <taxon>Ascarididae</taxon>
        <taxon>Ascaris</taxon>
    </lineage>
</organism>
<protein>
    <recommendedName>
        <fullName evidence="7">Glycogen [starch] synthase</fullName>
        <ecNumber evidence="7">2.4.1.11</ecNumber>
    </recommendedName>
</protein>
<evidence type="ECO:0000313" key="10">
    <source>
        <dbReference type="WBParaSite" id="ALUE_0002170501-mRNA-1"/>
    </source>
</evidence>
<comment type="function">
    <text evidence="7">Transfers the glycosyl residue from UDP-Glc to the non-reducing end of alpha-1,4-glucan.</text>
</comment>
<dbReference type="Pfam" id="PF05693">
    <property type="entry name" value="Glycogen_syn"/>
    <property type="match status" value="1"/>
</dbReference>
<evidence type="ECO:0000256" key="6">
    <source>
        <dbReference type="ARBA" id="ARBA00047345"/>
    </source>
</evidence>
<dbReference type="UniPathway" id="UPA00164"/>
<evidence type="ECO:0000313" key="9">
    <source>
        <dbReference type="Proteomes" id="UP000036681"/>
    </source>
</evidence>
<dbReference type="GO" id="GO:0005737">
    <property type="term" value="C:cytoplasm"/>
    <property type="evidence" value="ECO:0007669"/>
    <property type="project" value="TreeGrafter"/>
</dbReference>
<dbReference type="PANTHER" id="PTHR10176:SF3">
    <property type="entry name" value="GLYCOGEN [STARCH] SYNTHASE"/>
    <property type="match status" value="1"/>
</dbReference>
<feature type="region of interest" description="Disordered" evidence="8">
    <location>
        <begin position="91"/>
        <end position="115"/>
    </location>
</feature>
<keyword evidence="9" id="KW-1185">Reference proteome</keyword>
<evidence type="ECO:0000256" key="4">
    <source>
        <dbReference type="ARBA" id="ARBA00022679"/>
    </source>
</evidence>
<proteinExistence type="inferred from homology"/>
<evidence type="ECO:0000256" key="8">
    <source>
        <dbReference type="SAM" id="MobiDB-lite"/>
    </source>
</evidence>
<keyword evidence="3 7" id="KW-0328">Glycosyltransferase</keyword>
<feature type="compositionally biased region" description="Polar residues" evidence="8">
    <location>
        <begin position="98"/>
        <end position="109"/>
    </location>
</feature>
<comment type="pathway">
    <text evidence="1 7">Glycan biosynthesis; glycogen biosynthesis.</text>
</comment>
<dbReference type="EC" id="2.4.1.11" evidence="7"/>
<name>A0A0M3ISH7_ASCLU</name>
<dbReference type="Proteomes" id="UP000036681">
    <property type="component" value="Unplaced"/>
</dbReference>
<dbReference type="GO" id="GO:0005978">
    <property type="term" value="P:glycogen biosynthetic process"/>
    <property type="evidence" value="ECO:0007669"/>
    <property type="project" value="UniProtKB-UniPathway"/>
</dbReference>
<dbReference type="GO" id="GO:0004373">
    <property type="term" value="F:alpha-1,4-glucan glucosyltransferase (UDP-glucose donor) activity"/>
    <property type="evidence" value="ECO:0007669"/>
    <property type="project" value="UniProtKB-EC"/>
</dbReference>
<evidence type="ECO:0000256" key="2">
    <source>
        <dbReference type="ARBA" id="ARBA00010686"/>
    </source>
</evidence>
<keyword evidence="4 7" id="KW-0808">Transferase</keyword>
<sequence length="115" mass="13395">MVEEHVNDPANYGIYVVDRRFKDAEGSIRDLAQILYDFCGLSRRQRIIMRNRTERLSELLDWKSLGVFYRDARRMALERLHSNLDQIIEDNEGKVPSAATSRRGSFTGSQDDEEN</sequence>
<dbReference type="WBParaSite" id="ALUE_0002170501-mRNA-1">
    <property type="protein sequence ID" value="ALUE_0002170501-mRNA-1"/>
    <property type="gene ID" value="ALUE_0002170501"/>
</dbReference>
<evidence type="ECO:0000256" key="5">
    <source>
        <dbReference type="ARBA" id="ARBA00023056"/>
    </source>
</evidence>
<comment type="catalytic activity">
    <reaction evidence="6">
        <text>[(1-&gt;4)-alpha-D-glucosyl](n) + UDP-alpha-D-glucose = [(1-&gt;4)-alpha-D-glucosyl](n+1) + UDP + H(+)</text>
        <dbReference type="Rhea" id="RHEA:18549"/>
        <dbReference type="Rhea" id="RHEA-COMP:9584"/>
        <dbReference type="Rhea" id="RHEA-COMP:9587"/>
        <dbReference type="ChEBI" id="CHEBI:15378"/>
        <dbReference type="ChEBI" id="CHEBI:15444"/>
        <dbReference type="ChEBI" id="CHEBI:58223"/>
        <dbReference type="ChEBI" id="CHEBI:58885"/>
        <dbReference type="EC" id="2.4.1.11"/>
    </reaction>
    <physiologicalReaction direction="left-to-right" evidence="6">
        <dbReference type="Rhea" id="RHEA:18550"/>
    </physiologicalReaction>
</comment>
<reference evidence="10" key="1">
    <citation type="submission" date="2017-02" db="UniProtKB">
        <authorList>
            <consortium name="WormBaseParasite"/>
        </authorList>
    </citation>
    <scope>IDENTIFICATION</scope>
</reference>
<comment type="similarity">
    <text evidence="2 7">Belongs to the glycosyltransferase 3 family.</text>
</comment>
<keyword evidence="5 7" id="KW-0320">Glycogen biosynthesis</keyword>
<dbReference type="AlphaFoldDB" id="A0A0M3ISH7"/>
<dbReference type="InterPro" id="IPR008631">
    <property type="entry name" value="Glycogen_synth"/>
</dbReference>
<dbReference type="Gene3D" id="3.40.50.2000">
    <property type="entry name" value="Glycogen Phosphorylase B"/>
    <property type="match status" value="1"/>
</dbReference>
<evidence type="ECO:0000256" key="3">
    <source>
        <dbReference type="ARBA" id="ARBA00022676"/>
    </source>
</evidence>
<accession>A0A0M3ISH7</accession>
<evidence type="ECO:0000256" key="7">
    <source>
        <dbReference type="RuleBase" id="RU363104"/>
    </source>
</evidence>